<organism evidence="2 3">
    <name type="scientific">Tectimicrobiota bacterium</name>
    <dbReference type="NCBI Taxonomy" id="2528274"/>
    <lineage>
        <taxon>Bacteria</taxon>
        <taxon>Pseudomonadati</taxon>
        <taxon>Nitrospinota/Tectimicrobiota group</taxon>
        <taxon>Candidatus Tectimicrobiota</taxon>
    </lineage>
</organism>
<gene>
    <name evidence="2" type="ORF">HYY65_07735</name>
</gene>
<reference evidence="2" key="1">
    <citation type="submission" date="2020-07" db="EMBL/GenBank/DDBJ databases">
        <title>Huge and variable diversity of episymbiotic CPR bacteria and DPANN archaea in groundwater ecosystems.</title>
        <authorList>
            <person name="He C.Y."/>
            <person name="Keren R."/>
            <person name="Whittaker M."/>
            <person name="Farag I.F."/>
            <person name="Doudna J."/>
            <person name="Cate J.H.D."/>
            <person name="Banfield J.F."/>
        </authorList>
    </citation>
    <scope>NUCLEOTIDE SEQUENCE</scope>
    <source>
        <strain evidence="2">NC_groundwater_717_Ag_S-0.2um_59_8</strain>
    </source>
</reference>
<accession>A0A932GPH8</accession>
<keyword evidence="1" id="KW-0472">Membrane</keyword>
<sequence>MRRLNPIKAWFISLVGIYGVVSAATPGTFRFLDRVDLVFHEAGHVIFGLFGEFIGILGGSLTQVLIPAGIVVYFVVHRQEYSAAVTLFWVAQSLFDVSVYAKDARTRRLPLFGGEDPLHDWNYLLGRLNLLNWDQAVGNLIYLVGVVALECPYWGDSIIPGRRCPRENRSTPHALIPRKKPLSFSIGQKYNSPIYLLGFPFQVERNDSDSGSTRGARGLLRKLRGNRRQMLGLI</sequence>
<evidence type="ECO:0000313" key="3">
    <source>
        <dbReference type="Proteomes" id="UP000741360"/>
    </source>
</evidence>
<dbReference type="Proteomes" id="UP000741360">
    <property type="component" value="Unassembled WGS sequence"/>
</dbReference>
<dbReference type="AlphaFoldDB" id="A0A932GPH8"/>
<proteinExistence type="predicted"/>
<evidence type="ECO:0000313" key="2">
    <source>
        <dbReference type="EMBL" id="MBI3014931.1"/>
    </source>
</evidence>
<evidence type="ECO:0000256" key="1">
    <source>
        <dbReference type="SAM" id="Phobius"/>
    </source>
</evidence>
<protein>
    <submittedName>
        <fullName evidence="2">Uncharacterized protein</fullName>
    </submittedName>
</protein>
<feature type="transmembrane region" description="Helical" evidence="1">
    <location>
        <begin position="7"/>
        <end position="25"/>
    </location>
</feature>
<keyword evidence="1" id="KW-0812">Transmembrane</keyword>
<comment type="caution">
    <text evidence="2">The sequence shown here is derived from an EMBL/GenBank/DDBJ whole genome shotgun (WGS) entry which is preliminary data.</text>
</comment>
<keyword evidence="1" id="KW-1133">Transmembrane helix</keyword>
<dbReference type="EMBL" id="JACPSX010000145">
    <property type="protein sequence ID" value="MBI3014931.1"/>
    <property type="molecule type" value="Genomic_DNA"/>
</dbReference>
<name>A0A932GPH8_UNCTE</name>
<feature type="transmembrane region" description="Helical" evidence="1">
    <location>
        <begin position="45"/>
        <end position="76"/>
    </location>
</feature>